<dbReference type="SUPFAM" id="SSF89000">
    <property type="entry name" value="post-HMGL domain-like"/>
    <property type="match status" value="1"/>
</dbReference>
<evidence type="ECO:0000259" key="1">
    <source>
        <dbReference type="PROSITE" id="PS50991"/>
    </source>
</evidence>
<dbReference type="InterPro" id="IPR055268">
    <property type="entry name" value="PCB-like"/>
</dbReference>
<dbReference type="PANTHER" id="PTHR43778">
    <property type="entry name" value="PYRUVATE CARBOXYLASE"/>
    <property type="match status" value="1"/>
</dbReference>
<accession>A0A9E6XYV6</accession>
<organism evidence="2 3">
    <name type="scientific">Capillimicrobium parvum</name>
    <dbReference type="NCBI Taxonomy" id="2884022"/>
    <lineage>
        <taxon>Bacteria</taxon>
        <taxon>Bacillati</taxon>
        <taxon>Actinomycetota</taxon>
        <taxon>Thermoleophilia</taxon>
        <taxon>Solirubrobacterales</taxon>
        <taxon>Capillimicrobiaceae</taxon>
        <taxon>Capillimicrobium</taxon>
    </lineage>
</organism>
<keyword evidence="2" id="KW-0436">Ligase</keyword>
<dbReference type="Gene3D" id="3.20.20.70">
    <property type="entry name" value="Aldolase class I"/>
    <property type="match status" value="1"/>
</dbReference>
<dbReference type="EMBL" id="CP087164">
    <property type="protein sequence ID" value="UGS36964.1"/>
    <property type="molecule type" value="Genomic_DNA"/>
</dbReference>
<dbReference type="RefSeq" id="WP_259311028.1">
    <property type="nucleotide sequence ID" value="NZ_CP087164.1"/>
</dbReference>
<gene>
    <name evidence="2" type="primary">cfiA_3</name>
    <name evidence="2" type="ORF">DSM104329_03376</name>
</gene>
<dbReference type="PROSITE" id="PS50991">
    <property type="entry name" value="PYR_CT"/>
    <property type="match status" value="1"/>
</dbReference>
<name>A0A9E6XYV6_9ACTN</name>
<keyword evidence="3" id="KW-1185">Reference proteome</keyword>
<reference evidence="2" key="1">
    <citation type="journal article" date="2022" name="Int. J. Syst. Evol. Microbiol.">
        <title>Pseudomonas aegrilactucae sp. nov. and Pseudomonas morbosilactucae sp. nov., pathogens causing bacterial rot of lettuce in Japan.</title>
        <authorList>
            <person name="Sawada H."/>
            <person name="Fujikawa T."/>
            <person name="Satou M."/>
        </authorList>
    </citation>
    <scope>NUCLEOTIDE SEQUENCE</scope>
    <source>
        <strain evidence="2">0166_1</strain>
    </source>
</reference>
<dbReference type="GO" id="GO:0004736">
    <property type="term" value="F:pyruvate carboxylase activity"/>
    <property type="evidence" value="ECO:0007669"/>
    <property type="project" value="TreeGrafter"/>
</dbReference>
<dbReference type="KEGG" id="sbae:DSM104329_03376"/>
<dbReference type="InterPro" id="IPR000891">
    <property type="entry name" value="PYR_CT"/>
</dbReference>
<evidence type="ECO:0000313" key="2">
    <source>
        <dbReference type="EMBL" id="UGS36964.1"/>
    </source>
</evidence>
<feature type="domain" description="Pyruvate carboxyltransferase" evidence="1">
    <location>
        <begin position="4"/>
        <end position="266"/>
    </location>
</feature>
<dbReference type="PANTHER" id="PTHR43778:SF2">
    <property type="entry name" value="PYRUVATE CARBOXYLASE, MITOCHONDRIAL"/>
    <property type="match status" value="1"/>
</dbReference>
<dbReference type="Pfam" id="PF00682">
    <property type="entry name" value="HMGL-like"/>
    <property type="match status" value="1"/>
</dbReference>
<dbReference type="InterPro" id="IPR013785">
    <property type="entry name" value="Aldolase_TIM"/>
</dbReference>
<dbReference type="GO" id="GO:0005737">
    <property type="term" value="C:cytoplasm"/>
    <property type="evidence" value="ECO:0007669"/>
    <property type="project" value="TreeGrafter"/>
</dbReference>
<evidence type="ECO:0000313" key="3">
    <source>
        <dbReference type="Proteomes" id="UP001162834"/>
    </source>
</evidence>
<sequence length="486" mass="53182">MARIEFIDQSLRDGQQSLWGMRMRAGHILPVADAIDTAGYRVVDLTGSSIFEVLVRFRQEDPWRGLDAIHAAFPHTTLRAGTRDNGVVGMGITPDSIIELWVQTLAKHGIGSLWIFDCLHNVDKMLQVAKIARDAGVKPSPQVNFSESPVHTDAHYASIMDRMAAGGVADTIIIGDEAGVLGPERARQWIRLMQEHAHGVPLEMHFHDKTAMAALNHRIGVEEGVTILHTAISSLANGPSMPSVEVAVDNMRRLGHEVTLDDSRLAEVSEHFAALTIEEGHHLGESVEYSMATIQQQFPGGMTGTLRNQLVSHGMADRLPAVLEEAIRVRAEMGYPIMATPFSQLVGIQALLNVVQGERYLTIPDENLMYLAGWYGDPPGEVDPELLDRASRTERGRQIFDSDPPQPSLAEIRAQYGGSLSDEELLLRYLIPGPDVDAMYAAAQPIEPIYPITGVQGLGWLSDVLRNGAGRAITASRGEVTVALRR</sequence>
<protein>
    <submittedName>
        <fullName evidence="2">2-oxoglutarate carboxylase large subunit</fullName>
        <ecNumber evidence="2">6.4.1.7</ecNumber>
    </submittedName>
</protein>
<dbReference type="SUPFAM" id="SSF51569">
    <property type="entry name" value="Aldolase"/>
    <property type="match status" value="1"/>
</dbReference>
<dbReference type="GO" id="GO:0006094">
    <property type="term" value="P:gluconeogenesis"/>
    <property type="evidence" value="ECO:0007669"/>
    <property type="project" value="TreeGrafter"/>
</dbReference>
<proteinExistence type="predicted"/>
<dbReference type="Proteomes" id="UP001162834">
    <property type="component" value="Chromosome"/>
</dbReference>
<dbReference type="InterPro" id="IPR003379">
    <property type="entry name" value="Carboxylase_cons_dom"/>
</dbReference>
<dbReference type="GO" id="GO:0034029">
    <property type="term" value="F:2-oxoglutarate carboxylase activity"/>
    <property type="evidence" value="ECO:0007669"/>
    <property type="project" value="UniProtKB-EC"/>
</dbReference>
<dbReference type="Pfam" id="PF02436">
    <property type="entry name" value="PYC_OADA"/>
    <property type="match status" value="1"/>
</dbReference>
<dbReference type="AlphaFoldDB" id="A0A9E6XYV6"/>
<dbReference type="EC" id="6.4.1.7" evidence="2"/>